<dbReference type="PROSITE" id="PS00211">
    <property type="entry name" value="ABC_TRANSPORTER_1"/>
    <property type="match status" value="1"/>
</dbReference>
<organism evidence="6 9">
    <name type="scientific">Aliarcobacter cibarius</name>
    <dbReference type="NCBI Taxonomy" id="255507"/>
    <lineage>
        <taxon>Bacteria</taxon>
        <taxon>Pseudomonadati</taxon>
        <taxon>Campylobacterota</taxon>
        <taxon>Epsilonproteobacteria</taxon>
        <taxon>Campylobacterales</taxon>
        <taxon>Arcobacteraceae</taxon>
        <taxon>Aliarcobacter</taxon>
    </lineage>
</organism>
<dbReference type="OrthoDB" id="5359273at2"/>
<dbReference type="Gene3D" id="3.40.50.300">
    <property type="entry name" value="P-loop containing nucleotide triphosphate hydrolases"/>
    <property type="match status" value="1"/>
</dbReference>
<dbReference type="InterPro" id="IPR050153">
    <property type="entry name" value="Metal_Ion_Import_ABC"/>
</dbReference>
<comment type="similarity">
    <text evidence="1">Belongs to the ABC transporter superfamily.</text>
</comment>
<evidence type="ECO:0000313" key="8">
    <source>
        <dbReference type="Proteomes" id="UP000305417"/>
    </source>
</evidence>
<gene>
    <name evidence="6" type="ORF">ACBT_1470</name>
    <name evidence="7" type="ORF">FE247_09035</name>
</gene>
<dbReference type="InterPro" id="IPR003439">
    <property type="entry name" value="ABC_transporter-like_ATP-bd"/>
</dbReference>
<dbReference type="Proteomes" id="UP000305417">
    <property type="component" value="Unassembled WGS sequence"/>
</dbReference>
<dbReference type="EMBL" id="CP054051">
    <property type="protein sequence ID" value="QKJ27371.1"/>
    <property type="molecule type" value="Genomic_DNA"/>
</dbReference>
<dbReference type="RefSeq" id="WP_024776216.1">
    <property type="nucleotide sequence ID" value="NZ_CP043857.1"/>
</dbReference>
<proteinExistence type="inferred from homology"/>
<evidence type="ECO:0000313" key="7">
    <source>
        <dbReference type="EMBL" id="TLS97053.1"/>
    </source>
</evidence>
<dbReference type="PANTHER" id="PTHR42734:SF6">
    <property type="entry name" value="MOLYBDATE IMPORT ATP-BINDING PROTEIN MOLC"/>
    <property type="match status" value="1"/>
</dbReference>
<evidence type="ECO:0000256" key="1">
    <source>
        <dbReference type="ARBA" id="ARBA00005417"/>
    </source>
</evidence>
<accession>A0A5J6RHJ9</accession>
<evidence type="ECO:0000256" key="2">
    <source>
        <dbReference type="ARBA" id="ARBA00022448"/>
    </source>
</evidence>
<dbReference type="InterPro" id="IPR027417">
    <property type="entry name" value="P-loop_NTPase"/>
</dbReference>
<evidence type="ECO:0000313" key="9">
    <source>
        <dbReference type="Proteomes" id="UP000509513"/>
    </source>
</evidence>
<dbReference type="Pfam" id="PF00005">
    <property type="entry name" value="ABC_tran"/>
    <property type="match status" value="1"/>
</dbReference>
<dbReference type="Proteomes" id="UP000509513">
    <property type="component" value="Chromosome"/>
</dbReference>
<dbReference type="InterPro" id="IPR017871">
    <property type="entry name" value="ABC_transporter-like_CS"/>
</dbReference>
<dbReference type="EMBL" id="VBUC01000025">
    <property type="protein sequence ID" value="TLS97053.1"/>
    <property type="molecule type" value="Genomic_DNA"/>
</dbReference>
<dbReference type="KEGG" id="acib:ACBT_1470"/>
<dbReference type="PROSITE" id="PS50893">
    <property type="entry name" value="ABC_TRANSPORTER_2"/>
    <property type="match status" value="1"/>
</dbReference>
<dbReference type="SMART" id="SM00382">
    <property type="entry name" value="AAA"/>
    <property type="match status" value="1"/>
</dbReference>
<evidence type="ECO:0000256" key="3">
    <source>
        <dbReference type="ARBA" id="ARBA00022741"/>
    </source>
</evidence>
<name>A0A5J6RHJ9_9BACT</name>
<keyword evidence="4 6" id="KW-0067">ATP-binding</keyword>
<feature type="domain" description="ABC transporter" evidence="5">
    <location>
        <begin position="2"/>
        <end position="221"/>
    </location>
</feature>
<dbReference type="SUPFAM" id="SSF52540">
    <property type="entry name" value="P-loop containing nucleoside triphosphate hydrolases"/>
    <property type="match status" value="1"/>
</dbReference>
<dbReference type="GO" id="GO:0005524">
    <property type="term" value="F:ATP binding"/>
    <property type="evidence" value="ECO:0007669"/>
    <property type="project" value="UniProtKB-KW"/>
</dbReference>
<keyword evidence="3" id="KW-0547">Nucleotide-binding</keyword>
<dbReference type="PANTHER" id="PTHR42734">
    <property type="entry name" value="METAL TRANSPORT SYSTEM ATP-BINDING PROTEIN TM_0124-RELATED"/>
    <property type="match status" value="1"/>
</dbReference>
<dbReference type="GO" id="GO:0016887">
    <property type="term" value="F:ATP hydrolysis activity"/>
    <property type="evidence" value="ECO:0007669"/>
    <property type="project" value="InterPro"/>
</dbReference>
<evidence type="ECO:0000259" key="5">
    <source>
        <dbReference type="PROSITE" id="PS50893"/>
    </source>
</evidence>
<dbReference type="STRING" id="1442598.GCA_000522465_02148"/>
<protein>
    <submittedName>
        <fullName evidence="7">ABC transporter ATP-binding protein</fullName>
    </submittedName>
    <submittedName>
        <fullName evidence="6">Iron siderophore ABC transporter, ATP-binding protein</fullName>
    </submittedName>
</protein>
<keyword evidence="2" id="KW-0813">Transport</keyword>
<reference evidence="7 8" key="1">
    <citation type="submission" date="2019-05" db="EMBL/GenBank/DDBJ databases">
        <title>Arcobacter cibarius and Arcobacter thereius providing challenges in identification an antibiotic susceptibility and Quinolone resistance.</title>
        <authorList>
            <person name="Busch A."/>
            <person name="Hanel I."/>
            <person name="Hotzel H."/>
            <person name="Tomaso H."/>
        </authorList>
    </citation>
    <scope>NUCLEOTIDE SEQUENCE [LARGE SCALE GENOMIC DNA]</scope>
    <source>
        <strain evidence="7 8">16CS0831-2</strain>
    </source>
</reference>
<reference evidence="6 9" key="2">
    <citation type="submission" date="2020-05" db="EMBL/GenBank/DDBJ databases">
        <title>Complete genome sequencing of Campylobacter and Arcobacter type strains.</title>
        <authorList>
            <person name="Miller W.G."/>
            <person name="Yee E."/>
        </authorList>
    </citation>
    <scope>NUCLEOTIDE SEQUENCE [LARGE SCALE GENOMIC DNA]</scope>
    <source>
        <strain evidence="6 9">LMG 21996</strain>
    </source>
</reference>
<dbReference type="AlphaFoldDB" id="A0A5J6RHJ9"/>
<evidence type="ECO:0000313" key="6">
    <source>
        <dbReference type="EMBL" id="QKJ27371.1"/>
    </source>
</evidence>
<evidence type="ECO:0000256" key="4">
    <source>
        <dbReference type="ARBA" id="ARBA00022840"/>
    </source>
</evidence>
<sequence length="233" mass="27086">MLELKNYNNFILKDISFVLEEKENLLILGENGAGKSTLAKVLSNLIDSSNLFFRKQNIKELDSFKRAKLINYIPSRFEVFDDYLTVFEFLKLSCIEEKNNKEIKSIISLLKFEDLKDSYCSNLSSGEQQLLQLASAILHDAQITIFDELTANLDLNRLKEVFGILNSNFLKQKIIITHNLDFAYALKDFKVLFLEKGNLKFFDSHDKFFTQENLNKYYNESVKLINSHLVLDL</sequence>
<keyword evidence="8" id="KW-1185">Reference proteome</keyword>
<dbReference type="InterPro" id="IPR003593">
    <property type="entry name" value="AAA+_ATPase"/>
</dbReference>